<keyword evidence="6" id="KW-0418">Kinase</keyword>
<evidence type="ECO:0000256" key="1">
    <source>
        <dbReference type="ARBA" id="ARBA00000085"/>
    </source>
</evidence>
<dbReference type="EC" id="2.7.13.3" evidence="2"/>
<feature type="domain" description="PAC" evidence="11">
    <location>
        <begin position="525"/>
        <end position="577"/>
    </location>
</feature>
<dbReference type="SUPFAM" id="SSF47384">
    <property type="entry name" value="Homodimeric domain of signal transducing histidine kinase"/>
    <property type="match status" value="1"/>
</dbReference>
<dbReference type="CDD" id="cd00082">
    <property type="entry name" value="HisKA"/>
    <property type="match status" value="1"/>
</dbReference>
<dbReference type="OrthoDB" id="1931120at2"/>
<proteinExistence type="predicted"/>
<accession>A0A7M3MIR5</accession>
<dbReference type="AlphaFoldDB" id="A0A7M3MIR5"/>
<dbReference type="SMART" id="SM00387">
    <property type="entry name" value="HATPase_c"/>
    <property type="match status" value="1"/>
</dbReference>
<dbReference type="InterPro" id="IPR036890">
    <property type="entry name" value="HATPase_C_sf"/>
</dbReference>
<gene>
    <name evidence="12" type="ORF">DPQ33_00085</name>
</gene>
<evidence type="ECO:0000313" key="13">
    <source>
        <dbReference type="Proteomes" id="UP000448292"/>
    </source>
</evidence>
<evidence type="ECO:0000313" key="12">
    <source>
        <dbReference type="EMBL" id="TVM19674.1"/>
    </source>
</evidence>
<evidence type="ECO:0000256" key="7">
    <source>
        <dbReference type="ARBA" id="ARBA00022840"/>
    </source>
</evidence>
<keyword evidence="13" id="KW-1185">Reference proteome</keyword>
<comment type="caution">
    <text evidence="12">The sequence shown here is derived from an EMBL/GenBank/DDBJ whole genome shotgun (WGS) entry which is preliminary data.</text>
</comment>
<dbReference type="InterPro" id="IPR004358">
    <property type="entry name" value="Sig_transdc_His_kin-like_C"/>
</dbReference>
<dbReference type="PANTHER" id="PTHR43065">
    <property type="entry name" value="SENSOR HISTIDINE KINASE"/>
    <property type="match status" value="1"/>
</dbReference>
<dbReference type="EMBL" id="QMIE01000001">
    <property type="protein sequence ID" value="TVM19674.1"/>
    <property type="molecule type" value="Genomic_DNA"/>
</dbReference>
<evidence type="ECO:0000259" key="10">
    <source>
        <dbReference type="PROSITE" id="PS50112"/>
    </source>
</evidence>
<dbReference type="SMART" id="SM00065">
    <property type="entry name" value="GAF"/>
    <property type="match status" value="1"/>
</dbReference>
<dbReference type="PRINTS" id="PR00344">
    <property type="entry name" value="BCTRLSENSOR"/>
</dbReference>
<sequence>MYDKFVSEKRRGIDYRIGFEALVAFISRRFAGATPQGDPAERRATLDGLLNATIRETGEFLEADRGYVMLLDARCETFTNTHEWVAAGISPVKDRLQNVPFGLFPWIQEKLFNLQPVLVPYVRELPEEAKAERNELEQQNILSLLLVPMVGRGALVGFFGFDMVHRRREWEPADTELLQIVAEMMANAIVRFEDMNVLQESEERLRLTLEATTDGVWDYDIINRTVLLSDSAARMIGWETTRIDDTATLWNRIHPEDVDRLAKSYREHIEGKNHRFEAELRIALPNGEWRRLFCRAMVVSWQGADPKRMLGTIVDVGELRRAELNRRETEQKYKQLFELETDAIFVIDDTEDTILEANAATEEMYGYSRDFLLGMKFGDLVHQSALLPYNRKPRGKEPAMLFQTHTHCDGSPIPVEISMRRISWQGKDVRLAAVRDIGERLRAQQAIKAQGLFLKEVIEAVPNMITVRDRNRLIMLANAAACRFHGRTEEELLGRSPGELAPMVYEDESYRAAEDDLYAGTLDRADGEYKLQNCQGETRWMRIIRVPLRDAEGQVTAVLGVGIDLTGEKQLKAELVRTGQLASLGELAAGLAHEINNPVNGIINYAQVLLDMIDDNGGLDGAGSQFLDKIITEGERIARLAHGVLGFARSHASEKAPCSVLGAVRSVIELVEPRLIREGITLALDIPDDLPSADCITWELQQILMNLISNARFALNERHPYADPEKRLCISASMTTLSQQPAVAIVVEDRGSGIDPALLDDIFDPFFTTKPEGEGTGLGLSICNSIVSEHRGALVLEQPEDGGTRVVVTLPAVLDAHPEAV</sequence>
<evidence type="ECO:0000256" key="3">
    <source>
        <dbReference type="ARBA" id="ARBA00022553"/>
    </source>
</evidence>
<keyword evidence="5" id="KW-0547">Nucleotide-binding</keyword>
<evidence type="ECO:0000256" key="2">
    <source>
        <dbReference type="ARBA" id="ARBA00012438"/>
    </source>
</evidence>
<organism evidence="12 13">
    <name type="scientific">Oceanidesulfovibrio indonesiensis</name>
    <dbReference type="NCBI Taxonomy" id="54767"/>
    <lineage>
        <taxon>Bacteria</taxon>
        <taxon>Pseudomonadati</taxon>
        <taxon>Thermodesulfobacteriota</taxon>
        <taxon>Desulfovibrionia</taxon>
        <taxon>Desulfovibrionales</taxon>
        <taxon>Desulfovibrionaceae</taxon>
        <taxon>Oceanidesulfovibrio</taxon>
    </lineage>
</organism>
<dbReference type="Pfam" id="PF02518">
    <property type="entry name" value="HATPase_c"/>
    <property type="match status" value="1"/>
</dbReference>
<evidence type="ECO:0000256" key="5">
    <source>
        <dbReference type="ARBA" id="ARBA00022741"/>
    </source>
</evidence>
<dbReference type="SMART" id="SM00388">
    <property type="entry name" value="HisKA"/>
    <property type="match status" value="1"/>
</dbReference>
<dbReference type="NCBIfam" id="TIGR00229">
    <property type="entry name" value="sensory_box"/>
    <property type="match status" value="3"/>
</dbReference>
<dbReference type="InterPro" id="IPR003594">
    <property type="entry name" value="HATPase_dom"/>
</dbReference>
<dbReference type="Pfam" id="PF00989">
    <property type="entry name" value="PAS"/>
    <property type="match status" value="1"/>
</dbReference>
<dbReference type="InterPro" id="IPR036097">
    <property type="entry name" value="HisK_dim/P_sf"/>
</dbReference>
<name>A0A7M3MIR5_9BACT</name>
<keyword evidence="3" id="KW-0597">Phosphoprotein</keyword>
<evidence type="ECO:0000259" key="9">
    <source>
        <dbReference type="PROSITE" id="PS50109"/>
    </source>
</evidence>
<dbReference type="InterPro" id="IPR003661">
    <property type="entry name" value="HisK_dim/P_dom"/>
</dbReference>
<dbReference type="SUPFAM" id="SSF55785">
    <property type="entry name" value="PYP-like sensor domain (PAS domain)"/>
    <property type="match status" value="3"/>
</dbReference>
<dbReference type="Pfam" id="PF00512">
    <property type="entry name" value="HisKA"/>
    <property type="match status" value="1"/>
</dbReference>
<dbReference type="GO" id="GO:0006355">
    <property type="term" value="P:regulation of DNA-templated transcription"/>
    <property type="evidence" value="ECO:0007669"/>
    <property type="project" value="InterPro"/>
</dbReference>
<dbReference type="RefSeq" id="WP_144301138.1">
    <property type="nucleotide sequence ID" value="NZ_QMIE01000001.1"/>
</dbReference>
<keyword evidence="8" id="KW-0902">Two-component regulatory system</keyword>
<dbReference type="Gene3D" id="3.30.450.40">
    <property type="match status" value="1"/>
</dbReference>
<dbReference type="InterPro" id="IPR029016">
    <property type="entry name" value="GAF-like_dom_sf"/>
</dbReference>
<dbReference type="GO" id="GO:0000155">
    <property type="term" value="F:phosphorelay sensor kinase activity"/>
    <property type="evidence" value="ECO:0007669"/>
    <property type="project" value="InterPro"/>
</dbReference>
<evidence type="ECO:0000256" key="6">
    <source>
        <dbReference type="ARBA" id="ARBA00022777"/>
    </source>
</evidence>
<dbReference type="InterPro" id="IPR013767">
    <property type="entry name" value="PAS_fold"/>
</dbReference>
<dbReference type="CDD" id="cd00130">
    <property type="entry name" value="PAS"/>
    <property type="match status" value="3"/>
</dbReference>
<protein>
    <recommendedName>
        <fullName evidence="2">histidine kinase</fullName>
        <ecNumber evidence="2">2.7.13.3</ecNumber>
    </recommendedName>
</protein>
<keyword evidence="7" id="KW-0067">ATP-binding</keyword>
<feature type="domain" description="PAS" evidence="10">
    <location>
        <begin position="450"/>
        <end position="508"/>
    </location>
</feature>
<dbReference type="InterPro" id="IPR000700">
    <property type="entry name" value="PAS-assoc_C"/>
</dbReference>
<dbReference type="Pfam" id="PF08447">
    <property type="entry name" value="PAS_3"/>
    <property type="match status" value="1"/>
</dbReference>
<feature type="domain" description="PAS" evidence="10">
    <location>
        <begin position="201"/>
        <end position="272"/>
    </location>
</feature>
<dbReference type="Gene3D" id="1.10.287.130">
    <property type="match status" value="1"/>
</dbReference>
<dbReference type="Pfam" id="PF01590">
    <property type="entry name" value="GAF"/>
    <property type="match status" value="1"/>
</dbReference>
<dbReference type="InterPro" id="IPR001610">
    <property type="entry name" value="PAC"/>
</dbReference>
<dbReference type="InterPro" id="IPR005467">
    <property type="entry name" value="His_kinase_dom"/>
</dbReference>
<reference evidence="12 13" key="1">
    <citation type="submission" date="2018-06" db="EMBL/GenBank/DDBJ databases">
        <title>Complete genome of Desulfovibrio indonesiensis P37SLT.</title>
        <authorList>
            <person name="Crispim J.S."/>
            <person name="Vidigal P.M.P."/>
            <person name="Silva L.C.F."/>
            <person name="Laguardia C.N."/>
            <person name="Araujo L.C."/>
            <person name="Dias R.S."/>
            <person name="Sousa M.P."/>
            <person name="Paula S.O."/>
            <person name="Silva C."/>
        </authorList>
    </citation>
    <scope>NUCLEOTIDE SEQUENCE [LARGE SCALE GENOMIC DNA]</scope>
    <source>
        <strain evidence="12 13">P37SLT</strain>
    </source>
</reference>
<dbReference type="Gene3D" id="3.30.450.20">
    <property type="entry name" value="PAS domain"/>
    <property type="match status" value="3"/>
</dbReference>
<keyword evidence="4" id="KW-0808">Transferase</keyword>
<dbReference type="SUPFAM" id="SSF55874">
    <property type="entry name" value="ATPase domain of HSP90 chaperone/DNA topoisomerase II/histidine kinase"/>
    <property type="match status" value="1"/>
</dbReference>
<dbReference type="Proteomes" id="UP000448292">
    <property type="component" value="Unassembled WGS sequence"/>
</dbReference>
<dbReference type="InterPro" id="IPR013655">
    <property type="entry name" value="PAS_fold_3"/>
</dbReference>
<evidence type="ECO:0000256" key="8">
    <source>
        <dbReference type="ARBA" id="ARBA00023012"/>
    </source>
</evidence>
<dbReference type="Gene3D" id="3.30.565.10">
    <property type="entry name" value="Histidine kinase-like ATPase, C-terminal domain"/>
    <property type="match status" value="1"/>
</dbReference>
<feature type="domain" description="PAS" evidence="10">
    <location>
        <begin position="329"/>
        <end position="382"/>
    </location>
</feature>
<dbReference type="SUPFAM" id="SSF55781">
    <property type="entry name" value="GAF domain-like"/>
    <property type="match status" value="1"/>
</dbReference>
<dbReference type="PROSITE" id="PS50112">
    <property type="entry name" value="PAS"/>
    <property type="match status" value="3"/>
</dbReference>
<evidence type="ECO:0000259" key="11">
    <source>
        <dbReference type="PROSITE" id="PS50113"/>
    </source>
</evidence>
<dbReference type="PANTHER" id="PTHR43065:SF10">
    <property type="entry name" value="PEROXIDE STRESS-ACTIVATED HISTIDINE KINASE MAK3"/>
    <property type="match status" value="1"/>
</dbReference>
<comment type="catalytic activity">
    <reaction evidence="1">
        <text>ATP + protein L-histidine = ADP + protein N-phospho-L-histidine.</text>
        <dbReference type="EC" id="2.7.13.3"/>
    </reaction>
</comment>
<dbReference type="PROSITE" id="PS50109">
    <property type="entry name" value="HIS_KIN"/>
    <property type="match status" value="1"/>
</dbReference>
<dbReference type="InterPro" id="IPR000014">
    <property type="entry name" value="PAS"/>
</dbReference>
<dbReference type="SMART" id="SM00086">
    <property type="entry name" value="PAC"/>
    <property type="match status" value="3"/>
</dbReference>
<dbReference type="Pfam" id="PF13426">
    <property type="entry name" value="PAS_9"/>
    <property type="match status" value="1"/>
</dbReference>
<dbReference type="InterPro" id="IPR035965">
    <property type="entry name" value="PAS-like_dom_sf"/>
</dbReference>
<feature type="domain" description="Histidine kinase" evidence="9">
    <location>
        <begin position="590"/>
        <end position="814"/>
    </location>
</feature>
<dbReference type="SMART" id="SM00091">
    <property type="entry name" value="PAS"/>
    <property type="match status" value="3"/>
</dbReference>
<dbReference type="PROSITE" id="PS50113">
    <property type="entry name" value="PAC"/>
    <property type="match status" value="1"/>
</dbReference>
<dbReference type="InterPro" id="IPR003018">
    <property type="entry name" value="GAF"/>
</dbReference>
<evidence type="ECO:0000256" key="4">
    <source>
        <dbReference type="ARBA" id="ARBA00022679"/>
    </source>
</evidence>
<dbReference type="GO" id="GO:0005524">
    <property type="term" value="F:ATP binding"/>
    <property type="evidence" value="ECO:0007669"/>
    <property type="project" value="UniProtKB-KW"/>
</dbReference>